<evidence type="ECO:0000256" key="4">
    <source>
        <dbReference type="ARBA" id="ARBA00022679"/>
    </source>
</evidence>
<reference evidence="15" key="1">
    <citation type="submission" date="2022-03" db="EMBL/GenBank/DDBJ databases">
        <title>Draft genome sequence of Aduncisulcus paluster, a free-living microaerophilic Fornicata.</title>
        <authorList>
            <person name="Yuyama I."/>
            <person name="Kume K."/>
            <person name="Tamura T."/>
            <person name="Inagaki Y."/>
            <person name="Hashimoto T."/>
        </authorList>
    </citation>
    <scope>NUCLEOTIDE SEQUENCE</scope>
    <source>
        <strain evidence="15">NY0171</strain>
    </source>
</reference>
<dbReference type="Pfam" id="PF13639">
    <property type="entry name" value="zf-RING_2"/>
    <property type="match status" value="1"/>
</dbReference>
<evidence type="ECO:0000256" key="7">
    <source>
        <dbReference type="ARBA" id="ARBA00022771"/>
    </source>
</evidence>
<evidence type="ECO:0000256" key="11">
    <source>
        <dbReference type="ARBA" id="ARBA00023136"/>
    </source>
</evidence>
<dbReference type="PANTHER" id="PTHR45977">
    <property type="entry name" value="TARGET OF ERK KINASE MPK-1"/>
    <property type="match status" value="1"/>
</dbReference>
<dbReference type="InterPro" id="IPR013083">
    <property type="entry name" value="Znf_RING/FYVE/PHD"/>
</dbReference>
<evidence type="ECO:0000256" key="2">
    <source>
        <dbReference type="ARBA" id="ARBA00004141"/>
    </source>
</evidence>
<name>A0ABQ5KKL0_9EUKA</name>
<keyword evidence="4" id="KW-0808">Transferase</keyword>
<dbReference type="SMART" id="SM00184">
    <property type="entry name" value="RING"/>
    <property type="match status" value="1"/>
</dbReference>
<dbReference type="InterPro" id="IPR001841">
    <property type="entry name" value="Znf_RING"/>
</dbReference>
<accession>A0ABQ5KKL0</accession>
<evidence type="ECO:0000256" key="3">
    <source>
        <dbReference type="ARBA" id="ARBA00012483"/>
    </source>
</evidence>
<organism evidence="15 16">
    <name type="scientific">Aduncisulcus paluster</name>
    <dbReference type="NCBI Taxonomy" id="2918883"/>
    <lineage>
        <taxon>Eukaryota</taxon>
        <taxon>Metamonada</taxon>
        <taxon>Carpediemonas-like organisms</taxon>
        <taxon>Aduncisulcus</taxon>
    </lineage>
</organism>
<keyword evidence="6" id="KW-0479">Metal-binding</keyword>
<feature type="compositionally biased region" description="Acidic residues" evidence="13">
    <location>
        <begin position="70"/>
        <end position="85"/>
    </location>
</feature>
<feature type="region of interest" description="Disordered" evidence="13">
    <location>
        <begin position="292"/>
        <end position="332"/>
    </location>
</feature>
<dbReference type="PROSITE" id="PS50089">
    <property type="entry name" value="ZF_RING_2"/>
    <property type="match status" value="1"/>
</dbReference>
<keyword evidence="10" id="KW-1133">Transmembrane helix</keyword>
<keyword evidence="16" id="KW-1185">Reference proteome</keyword>
<evidence type="ECO:0000256" key="8">
    <source>
        <dbReference type="ARBA" id="ARBA00022786"/>
    </source>
</evidence>
<feature type="region of interest" description="Disordered" evidence="13">
    <location>
        <begin position="1"/>
        <end position="85"/>
    </location>
</feature>
<proteinExistence type="predicted"/>
<comment type="catalytic activity">
    <reaction evidence="1">
        <text>S-ubiquitinyl-[E2 ubiquitin-conjugating enzyme]-L-cysteine + [acceptor protein]-L-lysine = [E2 ubiquitin-conjugating enzyme]-L-cysteine + N(6)-ubiquitinyl-[acceptor protein]-L-lysine.</text>
        <dbReference type="EC" id="2.3.2.27"/>
    </reaction>
</comment>
<feature type="domain" description="RING-type" evidence="14">
    <location>
        <begin position="88"/>
        <end position="135"/>
    </location>
</feature>
<evidence type="ECO:0000256" key="12">
    <source>
        <dbReference type="PROSITE-ProRule" id="PRU00175"/>
    </source>
</evidence>
<evidence type="ECO:0000256" key="13">
    <source>
        <dbReference type="SAM" id="MobiDB-lite"/>
    </source>
</evidence>
<gene>
    <name evidence="15" type="ORF">ADUPG1_007068</name>
</gene>
<dbReference type="EC" id="2.3.2.27" evidence="3"/>
<keyword evidence="7 12" id="KW-0863">Zinc-finger</keyword>
<evidence type="ECO:0000256" key="5">
    <source>
        <dbReference type="ARBA" id="ARBA00022692"/>
    </source>
</evidence>
<comment type="subcellular location">
    <subcellularLocation>
        <location evidence="2">Membrane</location>
        <topology evidence="2">Multi-pass membrane protein</topology>
    </subcellularLocation>
</comment>
<dbReference type="EMBL" id="BQXS01010121">
    <property type="protein sequence ID" value="GKT33045.1"/>
    <property type="molecule type" value="Genomic_DNA"/>
</dbReference>
<sequence>MESEEEIHDDIPSAPTHIPLPSSHPVPHPPTDTISIKSEEDEESKVRPPVVGAGIGGLKLSGDEVREEAVKDEEDGHEEEDSDELEQCAVCLDNINPKRDIPASSIITMPCKHQFHSHCLLEWLHYNHDLCPICKRTISMDQFSTRLWKIKNIAVPSEPSPEVLSLGLRATGWFNIQLQVVPPPVSSVLGAPVPSIKKIQWVFHPAFNKSRFSLTHPPFNLVLKLCSNHVRVVAAVELTNGEHMTFVHVLEKETCERVYIKGLFNGTQHPDATFEPVEYFKHLLPTYRRPTDYYAVSDEPPPRHRGRGPRDSGSGRSSHDDGRSSGGEGGNAVSRFFRRLWGGWR</sequence>
<dbReference type="Gene3D" id="3.30.40.10">
    <property type="entry name" value="Zinc/RING finger domain, C3HC4 (zinc finger)"/>
    <property type="match status" value="1"/>
</dbReference>
<keyword evidence="5" id="KW-0812">Transmembrane</keyword>
<evidence type="ECO:0000313" key="16">
    <source>
        <dbReference type="Proteomes" id="UP001057375"/>
    </source>
</evidence>
<evidence type="ECO:0000256" key="6">
    <source>
        <dbReference type="ARBA" id="ARBA00022723"/>
    </source>
</evidence>
<keyword evidence="8" id="KW-0833">Ubl conjugation pathway</keyword>
<comment type="caution">
    <text evidence="15">The sequence shown here is derived from an EMBL/GenBank/DDBJ whole genome shotgun (WGS) entry which is preliminary data.</text>
</comment>
<keyword evidence="9" id="KW-0862">Zinc</keyword>
<protein>
    <recommendedName>
        <fullName evidence="3">RING-type E3 ubiquitin transferase</fullName>
        <ecNumber evidence="3">2.3.2.27</ecNumber>
    </recommendedName>
</protein>
<keyword evidence="11" id="KW-0472">Membrane</keyword>
<evidence type="ECO:0000313" key="15">
    <source>
        <dbReference type="EMBL" id="GKT33045.1"/>
    </source>
</evidence>
<evidence type="ECO:0000259" key="14">
    <source>
        <dbReference type="PROSITE" id="PS50089"/>
    </source>
</evidence>
<dbReference type="PANTHER" id="PTHR45977:SF4">
    <property type="entry name" value="RING-TYPE DOMAIN-CONTAINING PROTEIN"/>
    <property type="match status" value="1"/>
</dbReference>
<evidence type="ECO:0000256" key="10">
    <source>
        <dbReference type="ARBA" id="ARBA00022989"/>
    </source>
</evidence>
<evidence type="ECO:0000256" key="1">
    <source>
        <dbReference type="ARBA" id="ARBA00000900"/>
    </source>
</evidence>
<dbReference type="SUPFAM" id="SSF57850">
    <property type="entry name" value="RING/U-box"/>
    <property type="match status" value="1"/>
</dbReference>
<dbReference type="Proteomes" id="UP001057375">
    <property type="component" value="Unassembled WGS sequence"/>
</dbReference>
<evidence type="ECO:0000256" key="9">
    <source>
        <dbReference type="ARBA" id="ARBA00022833"/>
    </source>
</evidence>